<keyword evidence="1" id="KW-1133">Transmembrane helix</keyword>
<dbReference type="InterPro" id="IPR009936">
    <property type="entry name" value="DUF1468"/>
</dbReference>
<dbReference type="RefSeq" id="WP_378220063.1">
    <property type="nucleotide sequence ID" value="NZ_JBHRTK010000010.1"/>
</dbReference>
<proteinExistence type="predicted"/>
<feature type="transmembrane region" description="Helical" evidence="1">
    <location>
        <begin position="135"/>
        <end position="153"/>
    </location>
</feature>
<dbReference type="Pfam" id="PF07331">
    <property type="entry name" value="TctB"/>
    <property type="match status" value="1"/>
</dbReference>
<dbReference type="Proteomes" id="UP001595583">
    <property type="component" value="Unassembled WGS sequence"/>
</dbReference>
<comment type="caution">
    <text evidence="3">The sequence shown here is derived from an EMBL/GenBank/DDBJ whole genome shotgun (WGS) entry which is preliminary data.</text>
</comment>
<feature type="transmembrane region" description="Helical" evidence="1">
    <location>
        <begin position="40"/>
        <end position="61"/>
    </location>
</feature>
<keyword evidence="1" id="KW-0812">Transmembrane</keyword>
<protein>
    <submittedName>
        <fullName evidence="3">Tripartite tricarboxylate transporter TctB family protein</fullName>
    </submittedName>
</protein>
<evidence type="ECO:0000259" key="2">
    <source>
        <dbReference type="Pfam" id="PF07331"/>
    </source>
</evidence>
<sequence length="167" mass="17394">MRATLVSSGVLFALAVAYWFGADALPKSRLGGQVGADGLPKLLAISLAVLSVALAAQTLAYMRKEKRAGVAAKPVEADGGDNPHGWRSHARAFGLIAIGAAYLALLPHLGYAVSAALLLLVVSTYCGLKPSWRTLVFAVLGGAAFYIIFVRVLQVPLPAGLWPTLLG</sequence>
<evidence type="ECO:0000313" key="4">
    <source>
        <dbReference type="Proteomes" id="UP001595583"/>
    </source>
</evidence>
<evidence type="ECO:0000256" key="1">
    <source>
        <dbReference type="SAM" id="Phobius"/>
    </source>
</evidence>
<reference evidence="4" key="1">
    <citation type="journal article" date="2019" name="Int. J. Syst. Evol. Microbiol.">
        <title>The Global Catalogue of Microorganisms (GCM) 10K type strain sequencing project: providing services to taxonomists for standard genome sequencing and annotation.</title>
        <authorList>
            <consortium name="The Broad Institute Genomics Platform"/>
            <consortium name="The Broad Institute Genome Sequencing Center for Infectious Disease"/>
            <person name="Wu L."/>
            <person name="Ma J."/>
        </authorList>
    </citation>
    <scope>NUCLEOTIDE SEQUENCE [LARGE SCALE GENOMIC DNA]</scope>
    <source>
        <strain evidence="4">KCTC 52165</strain>
    </source>
</reference>
<feature type="transmembrane region" description="Helical" evidence="1">
    <location>
        <begin position="88"/>
        <end position="105"/>
    </location>
</feature>
<evidence type="ECO:0000313" key="3">
    <source>
        <dbReference type="EMBL" id="MFC3206247.1"/>
    </source>
</evidence>
<keyword evidence="1" id="KW-0472">Membrane</keyword>
<accession>A0ABV7KGF2</accession>
<name>A0ABV7KGF2_9HYPH</name>
<organism evidence="3 4">
    <name type="scientific">Aquamicrobium soli</name>
    <dbReference type="NCBI Taxonomy" id="1811518"/>
    <lineage>
        <taxon>Bacteria</taxon>
        <taxon>Pseudomonadati</taxon>
        <taxon>Pseudomonadota</taxon>
        <taxon>Alphaproteobacteria</taxon>
        <taxon>Hyphomicrobiales</taxon>
        <taxon>Phyllobacteriaceae</taxon>
        <taxon>Aquamicrobium</taxon>
    </lineage>
</organism>
<gene>
    <name evidence="3" type="ORF">ACFOHJ_08505</name>
</gene>
<feature type="domain" description="DUF1468" evidence="2">
    <location>
        <begin position="8"/>
        <end position="158"/>
    </location>
</feature>
<keyword evidence="4" id="KW-1185">Reference proteome</keyword>
<dbReference type="EMBL" id="JBHRTK010000010">
    <property type="protein sequence ID" value="MFC3206247.1"/>
    <property type="molecule type" value="Genomic_DNA"/>
</dbReference>